<feature type="domain" description="Peroxisomal multifunctional enzyme type 2-like N-terminal" evidence="2">
    <location>
        <begin position="19"/>
        <end position="145"/>
    </location>
</feature>
<reference evidence="3 4" key="1">
    <citation type="submission" date="2015-11" db="EMBL/GenBank/DDBJ databases">
        <title>Draft Genome Sequence of the Strain BR 10303 (Bradyrhizobium sp.) isolated from nodules of Centrolobium paraense.</title>
        <authorList>
            <person name="Zelli J.E."/>
            <person name="Simoes-Araujo J.L."/>
            <person name="Barauna A.C."/>
            <person name="Silva K."/>
        </authorList>
    </citation>
    <scope>NUCLEOTIDE SEQUENCE [LARGE SCALE GENOMIC DNA]</scope>
    <source>
        <strain evidence="3 4">BR 10303</strain>
    </source>
</reference>
<proteinExistence type="predicted"/>
<dbReference type="Pfam" id="PF22622">
    <property type="entry name" value="MFE-2_hydrat-2_N"/>
    <property type="match status" value="1"/>
</dbReference>
<gene>
    <name evidence="3" type="ORF">AS156_18810</name>
</gene>
<dbReference type="Gene3D" id="3.10.129.10">
    <property type="entry name" value="Hotdog Thioesterase"/>
    <property type="match status" value="1"/>
</dbReference>
<dbReference type="OrthoDB" id="5522043at2"/>
<dbReference type="PANTHER" id="PTHR13078:SF56">
    <property type="entry name" value="PEROXISOMAL MULTIFUNCTIONAL ENZYME TYPE 2"/>
    <property type="match status" value="1"/>
</dbReference>
<dbReference type="GO" id="GO:0003857">
    <property type="term" value="F:(3S)-3-hydroxyacyl-CoA dehydrogenase (NAD+) activity"/>
    <property type="evidence" value="ECO:0007669"/>
    <property type="project" value="TreeGrafter"/>
</dbReference>
<dbReference type="GO" id="GO:0004300">
    <property type="term" value="F:enoyl-CoA hydratase activity"/>
    <property type="evidence" value="ECO:0007669"/>
    <property type="project" value="TreeGrafter"/>
</dbReference>
<evidence type="ECO:0000259" key="2">
    <source>
        <dbReference type="Pfam" id="PF22622"/>
    </source>
</evidence>
<dbReference type="InterPro" id="IPR029069">
    <property type="entry name" value="HotDog_dom_sf"/>
</dbReference>
<evidence type="ECO:0000259" key="1">
    <source>
        <dbReference type="Pfam" id="PF01575"/>
    </source>
</evidence>
<sequence length="286" mass="31127">MLAYDRLMTMEFQDKVQAYGTKDTILYAASVGLGADPLDRDQLKFVYEKNLCALPSMVHVLGMDGGWLSDPENGINLKLMLHGESGLRIYRPLPAAGSVTSRLKMLDIVDKGADKGALLLFKREVRETKSHEPIADVTGTFFLRGNGGFGGVSKSPPAPQAIPERPADASCEIKTSPQAALLYRLNGDSNPLHADPDIAVAAGFPRPILHGSCAYAVACHAVIKMACSYEPVRLRRFDLRFSAPVFPGETIRTEMWAEDNGLFAFRCLAVERCVVILNNGVAEVTT</sequence>
<comment type="caution">
    <text evidence="3">The sequence shown here is derived from an EMBL/GenBank/DDBJ whole genome shotgun (WGS) entry which is preliminary data.</text>
</comment>
<name>A0A109JGQ0_9BRAD</name>
<dbReference type="RefSeq" id="WP_066513547.1">
    <property type="nucleotide sequence ID" value="NZ_LNCU01000107.1"/>
</dbReference>
<dbReference type="Proteomes" id="UP000057737">
    <property type="component" value="Unassembled WGS sequence"/>
</dbReference>
<organism evidence="3 4">
    <name type="scientific">Bradyrhizobium macuxiense</name>
    <dbReference type="NCBI Taxonomy" id="1755647"/>
    <lineage>
        <taxon>Bacteria</taxon>
        <taxon>Pseudomonadati</taxon>
        <taxon>Pseudomonadota</taxon>
        <taxon>Alphaproteobacteria</taxon>
        <taxon>Hyphomicrobiales</taxon>
        <taxon>Nitrobacteraceae</taxon>
        <taxon>Bradyrhizobium</taxon>
    </lineage>
</organism>
<dbReference type="GO" id="GO:0006635">
    <property type="term" value="P:fatty acid beta-oxidation"/>
    <property type="evidence" value="ECO:0007669"/>
    <property type="project" value="TreeGrafter"/>
</dbReference>
<dbReference type="Pfam" id="PF01575">
    <property type="entry name" value="MaoC_dehydratas"/>
    <property type="match status" value="1"/>
</dbReference>
<dbReference type="EMBL" id="LNCU01000107">
    <property type="protein sequence ID" value="KWV48519.1"/>
    <property type="molecule type" value="Genomic_DNA"/>
</dbReference>
<evidence type="ECO:0000313" key="3">
    <source>
        <dbReference type="EMBL" id="KWV48519.1"/>
    </source>
</evidence>
<dbReference type="GO" id="GO:0044594">
    <property type="term" value="F:17-beta-hydroxysteroid dehydrogenase (NAD+) activity"/>
    <property type="evidence" value="ECO:0007669"/>
    <property type="project" value="TreeGrafter"/>
</dbReference>
<keyword evidence="4" id="KW-1185">Reference proteome</keyword>
<dbReference type="AlphaFoldDB" id="A0A109JGQ0"/>
<dbReference type="InterPro" id="IPR054357">
    <property type="entry name" value="MFE-2_N"/>
</dbReference>
<dbReference type="SUPFAM" id="SSF54637">
    <property type="entry name" value="Thioesterase/thiol ester dehydrase-isomerase"/>
    <property type="match status" value="2"/>
</dbReference>
<evidence type="ECO:0000313" key="4">
    <source>
        <dbReference type="Proteomes" id="UP000057737"/>
    </source>
</evidence>
<dbReference type="PANTHER" id="PTHR13078">
    <property type="entry name" value="PEROXISOMAL MULTIFUNCTIONAL ENZYME TYPE 2-RELATED"/>
    <property type="match status" value="1"/>
</dbReference>
<protein>
    <submittedName>
        <fullName evidence="3">3-alpha,7-alpha, 12-alpha-trihydroxy-5-beta-cholest-24-enoyl-CoA hydratase</fullName>
    </submittedName>
</protein>
<dbReference type="CDD" id="cd03448">
    <property type="entry name" value="HDE_HSD"/>
    <property type="match status" value="1"/>
</dbReference>
<accession>A0A109JGQ0</accession>
<dbReference type="InterPro" id="IPR002539">
    <property type="entry name" value="MaoC-like_dom"/>
</dbReference>
<feature type="domain" description="MaoC-like" evidence="1">
    <location>
        <begin position="161"/>
        <end position="261"/>
    </location>
</feature>